<evidence type="ECO:0000259" key="7">
    <source>
        <dbReference type="Pfam" id="PF04932"/>
    </source>
</evidence>
<feature type="transmembrane region" description="Helical" evidence="6">
    <location>
        <begin position="174"/>
        <end position="191"/>
    </location>
</feature>
<protein>
    <submittedName>
        <fullName evidence="8">O-antigen ligase family protein</fullName>
    </submittedName>
</protein>
<dbReference type="RefSeq" id="WP_283175141.1">
    <property type="nucleotide sequence ID" value="NZ_JAPNOA010000058.1"/>
</dbReference>
<keyword evidence="3 6" id="KW-1133">Transmembrane helix</keyword>
<feature type="transmembrane region" description="Helical" evidence="6">
    <location>
        <begin position="24"/>
        <end position="43"/>
    </location>
</feature>
<keyword evidence="2 6" id="KW-0812">Transmembrane</keyword>
<evidence type="ECO:0000256" key="5">
    <source>
        <dbReference type="SAM" id="MobiDB-lite"/>
    </source>
</evidence>
<dbReference type="PANTHER" id="PTHR37422">
    <property type="entry name" value="TEICHURONIC ACID BIOSYNTHESIS PROTEIN TUAE"/>
    <property type="match status" value="1"/>
</dbReference>
<sequence>MSQWRNFQIVTFLLPLPFGANVDWAWPVFVAAILMMLGLELRFRCQQAEERFLTAPVWPEPLRRSRWLIWALFLVQAWVAVQWLVISNTPYDTLSGLLKGLGYSAWFVLALLMLDQRSHLERIIWIVSIAAAFQAFYGAMMVMTGAEMVLYLDKAAVRSHVGSAVGTFISRNNLAGYLELALALGIGSLLAQSARYEGSWRARIRQFTAVLLSPKIILRLLLAVMVIGLVMSRSRMGNSAFFASMSITGVLALVLMRHKTTATTVLLGSLLVIDIFIVGAFFGIDKVAERIEQTSAESEQRDEMTLDAYNMWLSAPITGIGAGGTMANSSQFKKATTFPLWVDHPHNDFIEFLSEYGAPAFLALLGVVLTALWNSLVAMRTRRSDFYRGMGFAACMGIIAYGIHSTVDFNLQIPSNALLFMMILAIAQIARYAPHESSSEVGDSSSRRSSGRSRRSSGHSRSSHAG</sequence>
<dbReference type="GO" id="GO:0016020">
    <property type="term" value="C:membrane"/>
    <property type="evidence" value="ECO:0007669"/>
    <property type="project" value="UniProtKB-SubCell"/>
</dbReference>
<feature type="transmembrane region" description="Helical" evidence="6">
    <location>
        <begin position="356"/>
        <end position="374"/>
    </location>
</feature>
<feature type="compositionally biased region" description="Low complexity" evidence="5">
    <location>
        <begin position="439"/>
        <end position="448"/>
    </location>
</feature>
<organism evidence="8 9">
    <name type="scientific">Parathalassolituus penaei</name>
    <dbReference type="NCBI Taxonomy" id="2997323"/>
    <lineage>
        <taxon>Bacteria</taxon>
        <taxon>Pseudomonadati</taxon>
        <taxon>Pseudomonadota</taxon>
        <taxon>Gammaproteobacteria</taxon>
        <taxon>Oceanospirillales</taxon>
        <taxon>Oceanospirillaceae</taxon>
        <taxon>Parathalassolituus</taxon>
    </lineage>
</organism>
<dbReference type="Pfam" id="PF04932">
    <property type="entry name" value="Wzy_C"/>
    <property type="match status" value="1"/>
</dbReference>
<feature type="compositionally biased region" description="Basic residues" evidence="5">
    <location>
        <begin position="449"/>
        <end position="466"/>
    </location>
</feature>
<dbReference type="EMBL" id="JAPNOA010000058">
    <property type="protein sequence ID" value="MCY0966934.1"/>
    <property type="molecule type" value="Genomic_DNA"/>
</dbReference>
<dbReference type="InterPro" id="IPR051533">
    <property type="entry name" value="WaaL-like"/>
</dbReference>
<feature type="transmembrane region" description="Helical" evidence="6">
    <location>
        <begin position="67"/>
        <end position="85"/>
    </location>
</feature>
<name>A0A9X3EHP7_9GAMM</name>
<evidence type="ECO:0000256" key="4">
    <source>
        <dbReference type="ARBA" id="ARBA00023136"/>
    </source>
</evidence>
<dbReference type="Proteomes" id="UP001150830">
    <property type="component" value="Unassembled WGS sequence"/>
</dbReference>
<accession>A0A9X3EHP7</accession>
<dbReference type="GO" id="GO:0016874">
    <property type="term" value="F:ligase activity"/>
    <property type="evidence" value="ECO:0007669"/>
    <property type="project" value="UniProtKB-KW"/>
</dbReference>
<feature type="transmembrane region" description="Helical" evidence="6">
    <location>
        <begin position="386"/>
        <end position="403"/>
    </location>
</feature>
<evidence type="ECO:0000256" key="3">
    <source>
        <dbReference type="ARBA" id="ARBA00022989"/>
    </source>
</evidence>
<feature type="transmembrane region" description="Helical" evidence="6">
    <location>
        <begin position="97"/>
        <end position="114"/>
    </location>
</feature>
<gene>
    <name evidence="8" type="ORF">OUO13_17285</name>
</gene>
<evidence type="ECO:0000256" key="1">
    <source>
        <dbReference type="ARBA" id="ARBA00004141"/>
    </source>
</evidence>
<keyword evidence="4 6" id="KW-0472">Membrane</keyword>
<feature type="domain" description="O-antigen ligase-related" evidence="7">
    <location>
        <begin position="221"/>
        <end position="365"/>
    </location>
</feature>
<comment type="caution">
    <text evidence="8">The sequence shown here is derived from an EMBL/GenBank/DDBJ whole genome shotgun (WGS) entry which is preliminary data.</text>
</comment>
<keyword evidence="9" id="KW-1185">Reference proteome</keyword>
<reference evidence="8" key="1">
    <citation type="submission" date="2022-11" db="EMBL/GenBank/DDBJ databases">
        <title>Parathalassolutuus dongxingensis gen. nov., sp. nov., a novel member of family Oceanospirillaceae isolated from a coastal shrimp pond in Guangxi, China.</title>
        <authorList>
            <person name="Chen H."/>
        </authorList>
    </citation>
    <scope>NUCLEOTIDE SEQUENCE</scope>
    <source>
        <strain evidence="8">G-43</strain>
    </source>
</reference>
<feature type="transmembrane region" description="Helical" evidence="6">
    <location>
        <begin position="123"/>
        <end position="143"/>
    </location>
</feature>
<proteinExistence type="predicted"/>
<feature type="transmembrane region" description="Helical" evidence="6">
    <location>
        <begin position="212"/>
        <end position="231"/>
    </location>
</feature>
<comment type="subcellular location">
    <subcellularLocation>
        <location evidence="1">Membrane</location>
        <topology evidence="1">Multi-pass membrane protein</topology>
    </subcellularLocation>
</comment>
<evidence type="ECO:0000256" key="6">
    <source>
        <dbReference type="SAM" id="Phobius"/>
    </source>
</evidence>
<evidence type="ECO:0000256" key="2">
    <source>
        <dbReference type="ARBA" id="ARBA00022692"/>
    </source>
</evidence>
<dbReference type="InterPro" id="IPR007016">
    <property type="entry name" value="O-antigen_ligase-rel_domated"/>
</dbReference>
<evidence type="ECO:0000313" key="9">
    <source>
        <dbReference type="Proteomes" id="UP001150830"/>
    </source>
</evidence>
<feature type="region of interest" description="Disordered" evidence="5">
    <location>
        <begin position="435"/>
        <end position="466"/>
    </location>
</feature>
<dbReference type="PANTHER" id="PTHR37422:SF13">
    <property type="entry name" value="LIPOPOLYSACCHARIDE BIOSYNTHESIS PROTEIN PA4999-RELATED"/>
    <property type="match status" value="1"/>
</dbReference>
<feature type="transmembrane region" description="Helical" evidence="6">
    <location>
        <begin position="237"/>
        <end position="256"/>
    </location>
</feature>
<keyword evidence="8" id="KW-0436">Ligase</keyword>
<evidence type="ECO:0000313" key="8">
    <source>
        <dbReference type="EMBL" id="MCY0966934.1"/>
    </source>
</evidence>
<feature type="transmembrane region" description="Helical" evidence="6">
    <location>
        <begin position="263"/>
        <end position="284"/>
    </location>
</feature>
<dbReference type="AlphaFoldDB" id="A0A9X3EHP7"/>